<organism evidence="2 3">
    <name type="scientific">Pseudomonas straminea</name>
    <dbReference type="NCBI Taxonomy" id="47882"/>
    <lineage>
        <taxon>Bacteria</taxon>
        <taxon>Pseudomonadati</taxon>
        <taxon>Pseudomonadota</taxon>
        <taxon>Gammaproteobacteria</taxon>
        <taxon>Pseudomonadales</taxon>
        <taxon>Pseudomonadaceae</taxon>
        <taxon>Phytopseudomonas</taxon>
    </lineage>
</organism>
<feature type="domain" description="N-acetyltransferase" evidence="1">
    <location>
        <begin position="15"/>
        <end position="182"/>
    </location>
</feature>
<dbReference type="Proteomes" id="UP000243950">
    <property type="component" value="Unassembled WGS sequence"/>
</dbReference>
<keyword evidence="2" id="KW-0808">Transferase</keyword>
<dbReference type="PANTHER" id="PTHR43792">
    <property type="entry name" value="GNAT FAMILY, PUTATIVE (AFU_ORTHOLOGUE AFUA_3G00765)-RELATED-RELATED"/>
    <property type="match status" value="1"/>
</dbReference>
<gene>
    <name evidence="2" type="ORF">SAMN05216372_10625</name>
</gene>
<accession>A0A1I1WSI1</accession>
<dbReference type="Gene3D" id="3.40.630.30">
    <property type="match status" value="1"/>
</dbReference>
<dbReference type="Pfam" id="PF13302">
    <property type="entry name" value="Acetyltransf_3"/>
    <property type="match status" value="1"/>
</dbReference>
<dbReference type="RefSeq" id="WP_093505163.1">
    <property type="nucleotide sequence ID" value="NZ_BSSG01000006.1"/>
</dbReference>
<keyword evidence="3" id="KW-1185">Reference proteome</keyword>
<dbReference type="PROSITE" id="PS51186">
    <property type="entry name" value="GNAT"/>
    <property type="match status" value="1"/>
</dbReference>
<dbReference type="InterPro" id="IPR051531">
    <property type="entry name" value="N-acetyltransferase"/>
</dbReference>
<proteinExistence type="predicted"/>
<reference evidence="3" key="1">
    <citation type="submission" date="2016-10" db="EMBL/GenBank/DDBJ databases">
        <authorList>
            <person name="Varghese N."/>
            <person name="Submissions S."/>
        </authorList>
    </citation>
    <scope>NUCLEOTIDE SEQUENCE [LARGE SCALE GENOMIC DNA]</scope>
    <source>
        <strain evidence="3">JCM 2783</strain>
    </source>
</reference>
<dbReference type="InterPro" id="IPR016181">
    <property type="entry name" value="Acyl_CoA_acyltransferase"/>
</dbReference>
<evidence type="ECO:0000313" key="3">
    <source>
        <dbReference type="Proteomes" id="UP000243950"/>
    </source>
</evidence>
<protein>
    <submittedName>
        <fullName evidence="2">Protein N-acetyltransferase, RimJ/RimL family</fullName>
    </submittedName>
</protein>
<sequence length="188" mass="21363">MRSEVEGTELQTPRLLMRAWRDEDLDELATLCVDPAVMRHFPATLNREQSQALLIRLQQHFAEHGFTFWSLWSREDERFVGMTGLAHVGFEASFTPAVEIGWRLSPAFWGQGLAQEAARASLDFAFTQLAVDRVVAFTTLSNTPSQRVMQGLGMQAAGEFEHPSLAPGHPLRRHVLYEMPRSEWPKRS</sequence>
<dbReference type="EMBL" id="FOMO01000006">
    <property type="protein sequence ID" value="SFD96040.1"/>
    <property type="molecule type" value="Genomic_DNA"/>
</dbReference>
<evidence type="ECO:0000313" key="2">
    <source>
        <dbReference type="EMBL" id="SFD96040.1"/>
    </source>
</evidence>
<dbReference type="InterPro" id="IPR000182">
    <property type="entry name" value="GNAT_dom"/>
</dbReference>
<name>A0A1I1WSI1_PSEOC</name>
<dbReference type="PANTHER" id="PTHR43792:SF1">
    <property type="entry name" value="N-ACETYLTRANSFERASE DOMAIN-CONTAINING PROTEIN"/>
    <property type="match status" value="1"/>
</dbReference>
<dbReference type="GO" id="GO:0016747">
    <property type="term" value="F:acyltransferase activity, transferring groups other than amino-acyl groups"/>
    <property type="evidence" value="ECO:0007669"/>
    <property type="project" value="InterPro"/>
</dbReference>
<evidence type="ECO:0000259" key="1">
    <source>
        <dbReference type="PROSITE" id="PS51186"/>
    </source>
</evidence>
<dbReference type="SUPFAM" id="SSF55729">
    <property type="entry name" value="Acyl-CoA N-acyltransferases (Nat)"/>
    <property type="match status" value="1"/>
</dbReference>
<dbReference type="AlphaFoldDB" id="A0A1I1WSI1"/>